<feature type="transmembrane region" description="Helical" evidence="6">
    <location>
        <begin position="342"/>
        <end position="364"/>
    </location>
</feature>
<gene>
    <name evidence="7" type="ORF">SAMN04489764_1859</name>
</gene>
<evidence type="ECO:0000256" key="2">
    <source>
        <dbReference type="ARBA" id="ARBA00022475"/>
    </source>
</evidence>
<evidence type="ECO:0000313" key="8">
    <source>
        <dbReference type="Proteomes" id="UP000217103"/>
    </source>
</evidence>
<reference evidence="7 8" key="1">
    <citation type="submission" date="2016-10" db="EMBL/GenBank/DDBJ databases">
        <authorList>
            <person name="de Groot N.N."/>
        </authorList>
    </citation>
    <scope>NUCLEOTIDE SEQUENCE [LARGE SCALE GENOMIC DNA]</scope>
    <source>
        <strain evidence="7 8">DSM 43794</strain>
    </source>
</reference>
<dbReference type="PANTHER" id="PTHR47089:SF1">
    <property type="entry name" value="GUANOSINE ABC TRANSPORTER PERMEASE PROTEIN NUPP"/>
    <property type="match status" value="1"/>
</dbReference>
<keyword evidence="2" id="KW-1003">Cell membrane</keyword>
<evidence type="ECO:0000256" key="4">
    <source>
        <dbReference type="ARBA" id="ARBA00022989"/>
    </source>
</evidence>
<keyword evidence="3 6" id="KW-0812">Transmembrane</keyword>
<feature type="transmembrane region" description="Helical" evidence="6">
    <location>
        <begin position="81"/>
        <end position="101"/>
    </location>
</feature>
<evidence type="ECO:0000256" key="6">
    <source>
        <dbReference type="SAM" id="Phobius"/>
    </source>
</evidence>
<dbReference type="GO" id="GO:0022857">
    <property type="term" value="F:transmembrane transporter activity"/>
    <property type="evidence" value="ECO:0007669"/>
    <property type="project" value="InterPro"/>
</dbReference>
<feature type="transmembrane region" description="Helical" evidence="6">
    <location>
        <begin position="216"/>
        <end position="238"/>
    </location>
</feature>
<evidence type="ECO:0000256" key="1">
    <source>
        <dbReference type="ARBA" id="ARBA00004651"/>
    </source>
</evidence>
<dbReference type="AlphaFoldDB" id="A0A1H1D7J4"/>
<organism evidence="7 8">
    <name type="scientific">Thermostaphylospora chromogena</name>
    <dbReference type="NCBI Taxonomy" id="35622"/>
    <lineage>
        <taxon>Bacteria</taxon>
        <taxon>Bacillati</taxon>
        <taxon>Actinomycetota</taxon>
        <taxon>Actinomycetes</taxon>
        <taxon>Streptosporangiales</taxon>
        <taxon>Thermomonosporaceae</taxon>
        <taxon>Thermostaphylospora</taxon>
    </lineage>
</organism>
<name>A0A1H1D7J4_9ACTN</name>
<feature type="transmembrane region" description="Helical" evidence="6">
    <location>
        <begin position="108"/>
        <end position="128"/>
    </location>
</feature>
<keyword evidence="8" id="KW-1185">Reference proteome</keyword>
<dbReference type="EMBL" id="FNKK01000002">
    <property type="protein sequence ID" value="SDQ72400.1"/>
    <property type="molecule type" value="Genomic_DNA"/>
</dbReference>
<feature type="transmembrane region" description="Helical" evidence="6">
    <location>
        <begin position="259"/>
        <end position="285"/>
    </location>
</feature>
<dbReference type="CDD" id="cd06580">
    <property type="entry name" value="TM_PBP1_transp_TpRbsC_like"/>
    <property type="match status" value="1"/>
</dbReference>
<protein>
    <submittedName>
        <fullName evidence="7">Nucleoside ABC transporter membrane protein</fullName>
    </submittedName>
</protein>
<evidence type="ECO:0000256" key="5">
    <source>
        <dbReference type="ARBA" id="ARBA00023136"/>
    </source>
</evidence>
<dbReference type="InterPro" id="IPR001851">
    <property type="entry name" value="ABC_transp_permease"/>
</dbReference>
<dbReference type="OrthoDB" id="45037at2"/>
<sequence length="374" mass="38890">MSALTSRMTGGMSALTSRMMGVFTPARLSALMMYLASFLVALALATALVMLTGYSMTDTAVALYQGSLGDGTSIGLTIDKATPLLLVAVGAIISAKAGIFNIGQEGQLLVGAMVGAGVALFMPGPGWLVMTLTLVGAALGGALWAGVPAVLYYWRGVDVVISTLLMVFVGIQLAWFSVNRDYLLQETTEGGRVASPQSDLLPEHALLPRIGEYPGIAVSSGVIIVLVLTLLAAVMLRYSTWGFRLRMLGHNPVAARRAGVRAAVLGSGALLLSGGAAGLAGGVMLSEAYRFQPGVSDNMGWDGLLVALVARNHPLVAIPVALFFGALRAGGGFLASTGVPRYLVSVVTALLVLAAVFPSAYAEIRKRRRPRSPR</sequence>
<keyword evidence="5 6" id="KW-0472">Membrane</keyword>
<evidence type="ECO:0000256" key="3">
    <source>
        <dbReference type="ARBA" id="ARBA00022692"/>
    </source>
</evidence>
<evidence type="ECO:0000313" key="7">
    <source>
        <dbReference type="EMBL" id="SDQ72400.1"/>
    </source>
</evidence>
<feature type="transmembrane region" description="Helical" evidence="6">
    <location>
        <begin position="134"/>
        <end position="154"/>
    </location>
</feature>
<feature type="transmembrane region" description="Helical" evidence="6">
    <location>
        <begin position="159"/>
        <end position="178"/>
    </location>
</feature>
<accession>A0A1H1D7J4</accession>
<dbReference type="PANTHER" id="PTHR47089">
    <property type="entry name" value="ABC TRANSPORTER, PERMEASE PROTEIN"/>
    <property type="match status" value="1"/>
</dbReference>
<dbReference type="Pfam" id="PF02653">
    <property type="entry name" value="BPD_transp_2"/>
    <property type="match status" value="1"/>
</dbReference>
<proteinExistence type="predicted"/>
<dbReference type="GO" id="GO:0005886">
    <property type="term" value="C:plasma membrane"/>
    <property type="evidence" value="ECO:0007669"/>
    <property type="project" value="UniProtKB-SubCell"/>
</dbReference>
<keyword evidence="4 6" id="KW-1133">Transmembrane helix</keyword>
<dbReference type="STRING" id="35622.SAMN04489764_1859"/>
<dbReference type="Proteomes" id="UP000217103">
    <property type="component" value="Unassembled WGS sequence"/>
</dbReference>
<comment type="subcellular location">
    <subcellularLocation>
        <location evidence="1">Cell membrane</location>
        <topology evidence="1">Multi-pass membrane protein</topology>
    </subcellularLocation>
</comment>